<dbReference type="SUPFAM" id="SSF53850">
    <property type="entry name" value="Periplasmic binding protein-like II"/>
    <property type="match status" value="1"/>
</dbReference>
<evidence type="ECO:0000313" key="2">
    <source>
        <dbReference type="EMBL" id="QNU67903.1"/>
    </source>
</evidence>
<dbReference type="EMBL" id="CP061336">
    <property type="protein sequence ID" value="QNU67903.1"/>
    <property type="molecule type" value="Genomic_DNA"/>
</dbReference>
<dbReference type="RefSeq" id="WP_137698439.1">
    <property type="nucleotide sequence ID" value="NZ_CP061336.1"/>
</dbReference>
<dbReference type="Proteomes" id="UP000306409">
    <property type="component" value="Chromosome"/>
</dbReference>
<dbReference type="PANTHER" id="PTHR37945">
    <property type="entry name" value="EXTRACELLULAR TUNGSTATE BINDING PROTEIN"/>
    <property type="match status" value="1"/>
</dbReference>
<reference evidence="2 3" key="1">
    <citation type="submission" date="2020-09" db="EMBL/GenBank/DDBJ databases">
        <title>Characterization and genome sequencing of Ruminiclostridium sp. nov. MA18.</title>
        <authorList>
            <person name="Rettenmaier R."/>
            <person name="Kowollik M.-L."/>
            <person name="Liebl W."/>
            <person name="Zverlov V."/>
        </authorList>
    </citation>
    <scope>NUCLEOTIDE SEQUENCE [LARGE SCALE GENOMIC DNA]</scope>
    <source>
        <strain evidence="2 3">MA18</strain>
    </source>
</reference>
<evidence type="ECO:0000259" key="1">
    <source>
        <dbReference type="Pfam" id="PF12849"/>
    </source>
</evidence>
<gene>
    <name evidence="2" type="ORF">EHE19_005495</name>
</gene>
<dbReference type="PANTHER" id="PTHR37945:SF1">
    <property type="entry name" value="EXTRACELLULAR TUNGSTATE BINDING PROTEIN"/>
    <property type="match status" value="1"/>
</dbReference>
<keyword evidence="3" id="KW-1185">Reference proteome</keyword>
<dbReference type="InterPro" id="IPR052738">
    <property type="entry name" value="ABC-Tungstate_binding"/>
</dbReference>
<feature type="domain" description="PBP" evidence="1">
    <location>
        <begin position="40"/>
        <end position="264"/>
    </location>
</feature>
<proteinExistence type="predicted"/>
<dbReference type="InterPro" id="IPR024370">
    <property type="entry name" value="PBP_domain"/>
</dbReference>
<dbReference type="Gene3D" id="3.40.190.10">
    <property type="entry name" value="Periplasmic binding protein-like II"/>
    <property type="match status" value="2"/>
</dbReference>
<dbReference type="PROSITE" id="PS51257">
    <property type="entry name" value="PROKAR_LIPOPROTEIN"/>
    <property type="match status" value="1"/>
</dbReference>
<protein>
    <submittedName>
        <fullName evidence="2">Substrate-binding domain-containing protein</fullName>
    </submittedName>
</protein>
<accession>A0A4U7JB21</accession>
<dbReference type="Pfam" id="PF12849">
    <property type="entry name" value="PBP_like_2"/>
    <property type="match status" value="1"/>
</dbReference>
<dbReference type="KEGG" id="rher:EHE19_005495"/>
<dbReference type="AlphaFoldDB" id="A0A4U7JB21"/>
<name>A0A4U7JB21_9FIRM</name>
<dbReference type="OrthoDB" id="186379at2"/>
<sequence>MLTCSKKSSNLLRKVGVFVSIISVFMLSLTACVGDNGKAKSSELVIGTTTPIDDSGLLDYLSPIIKEETGLSIKVISNDAEQTIKSGEAGEADVLLINDKNLEEKFVSDGYGLNRIELPSNYFVILGPANDPAGISSLKGSAAEAFKKIADSKSLFYSAEKDSIVNKKEMKLWQANNITPEGDWYSSKDKDLETVIYLANNENAYTLANRTTYSSVKDYIDLQIVMDTADDLNSKYTILTINPDKVKGVNKVAADQFVGWMTSQRAYKLIGEYVE</sequence>
<organism evidence="2 3">
    <name type="scientific">Ruminiclostridium herbifermentans</name>
    <dbReference type="NCBI Taxonomy" id="2488810"/>
    <lineage>
        <taxon>Bacteria</taxon>
        <taxon>Bacillati</taxon>
        <taxon>Bacillota</taxon>
        <taxon>Clostridia</taxon>
        <taxon>Eubacteriales</taxon>
        <taxon>Oscillospiraceae</taxon>
        <taxon>Ruminiclostridium</taxon>
    </lineage>
</organism>
<evidence type="ECO:0000313" key="3">
    <source>
        <dbReference type="Proteomes" id="UP000306409"/>
    </source>
</evidence>